<evidence type="ECO:0000313" key="4">
    <source>
        <dbReference type="EMBL" id="PWL08963.1"/>
    </source>
</evidence>
<dbReference type="AlphaFoldDB" id="A0A2A2HCY0"/>
<organism evidence="3 5">
    <name type="scientific">Methanosphaera cuniculi</name>
    <dbReference type="NCBI Taxonomy" id="1077256"/>
    <lineage>
        <taxon>Archaea</taxon>
        <taxon>Methanobacteriati</taxon>
        <taxon>Methanobacteriota</taxon>
        <taxon>Methanomada group</taxon>
        <taxon>Methanobacteria</taxon>
        <taxon>Methanobacteriales</taxon>
        <taxon>Methanobacteriaceae</taxon>
        <taxon>Methanosphaera</taxon>
    </lineage>
</organism>
<keyword evidence="4" id="KW-0328">Glycosyltransferase</keyword>
<dbReference type="GO" id="GO:0102096">
    <property type="term" value="F:decaprenyl-N-acetyl-alpha-D-glucosaminyl-pyrophosphate:dTDP-alpha-L-rhamnose rhamnosyltransferase activity"/>
    <property type="evidence" value="ECO:0007669"/>
    <property type="project" value="UniProtKB-EC"/>
</dbReference>
<proteinExistence type="predicted"/>
<dbReference type="EMBL" id="LWMS01000003">
    <property type="protein sequence ID" value="PWL08963.1"/>
    <property type="molecule type" value="Genomic_DNA"/>
</dbReference>
<feature type="domain" description="Glycosyltransferase 2-like" evidence="2">
    <location>
        <begin position="6"/>
        <end position="177"/>
    </location>
</feature>
<dbReference type="Proteomes" id="UP000246004">
    <property type="component" value="Unassembled WGS sequence"/>
</dbReference>
<accession>A0A2A2HCY0</accession>
<dbReference type="OrthoDB" id="46222at2157"/>
<keyword evidence="1" id="KW-0812">Transmembrane</keyword>
<dbReference type="PANTHER" id="PTHR43179">
    <property type="entry name" value="RHAMNOSYLTRANSFERASE WBBL"/>
    <property type="match status" value="1"/>
</dbReference>
<evidence type="ECO:0000256" key="1">
    <source>
        <dbReference type="SAM" id="Phobius"/>
    </source>
</evidence>
<dbReference type="Proteomes" id="UP000217528">
    <property type="component" value="Unassembled WGS sequence"/>
</dbReference>
<evidence type="ECO:0000313" key="6">
    <source>
        <dbReference type="Proteomes" id="UP000246004"/>
    </source>
</evidence>
<name>A0A2A2HCY0_9EURY</name>
<dbReference type="EMBL" id="LMVN01000019">
    <property type="protein sequence ID" value="PAV07272.1"/>
    <property type="molecule type" value="Genomic_DNA"/>
</dbReference>
<feature type="transmembrane region" description="Helical" evidence="1">
    <location>
        <begin position="246"/>
        <end position="266"/>
    </location>
</feature>
<evidence type="ECO:0000313" key="3">
    <source>
        <dbReference type="EMBL" id="PAV07272.1"/>
    </source>
</evidence>
<keyword evidence="3" id="KW-0808">Transferase</keyword>
<dbReference type="SUPFAM" id="SSF53448">
    <property type="entry name" value="Nucleotide-diphospho-sugar transferases"/>
    <property type="match status" value="1"/>
</dbReference>
<dbReference type="RefSeq" id="WP_095608641.1">
    <property type="nucleotide sequence ID" value="NZ_LMVN01000019.1"/>
</dbReference>
<reference evidence="3 5" key="2">
    <citation type="journal article" date="2017" name="BMC Genomics">
        <title>Genomic analysis of methanogenic archaea reveals a shift towards energy conservation.</title>
        <authorList>
            <person name="Gilmore S.P."/>
            <person name="Henske J.K."/>
            <person name="Sexton J.A."/>
            <person name="Solomon K.V."/>
            <person name="Seppala S."/>
            <person name="Yoo J.I."/>
            <person name="Huyett L.M."/>
            <person name="Pressman A."/>
            <person name="Cogan J.Z."/>
            <person name="Kivenson V."/>
            <person name="Peng X."/>
            <person name="Tan Y."/>
            <person name="Valentine D.L."/>
            <person name="O'Malley M.A."/>
        </authorList>
    </citation>
    <scope>NUCLEOTIDE SEQUENCE [LARGE SCALE GENOMIC DNA]</scope>
    <source>
        <strain evidence="3 5">1R-7</strain>
    </source>
</reference>
<dbReference type="Pfam" id="PF00535">
    <property type="entry name" value="Glycos_transf_2"/>
    <property type="match status" value="1"/>
</dbReference>
<evidence type="ECO:0000313" key="5">
    <source>
        <dbReference type="Proteomes" id="UP000217528"/>
    </source>
</evidence>
<keyword evidence="1" id="KW-0472">Membrane</keyword>
<protein>
    <submittedName>
        <fullName evidence="3">Glycosyl transferase family 2</fullName>
    </submittedName>
    <submittedName>
        <fullName evidence="4">N-acetylglucosaminyl-diphospho-decaprenol L-rhamnosyltransferase</fullName>
        <ecNumber evidence="4">2.4.1.289</ecNumber>
    </submittedName>
</protein>
<gene>
    <name evidence="4" type="primary">wbbL_2</name>
    <name evidence="3" type="ORF">ASJ82_00030</name>
    <name evidence="4" type="ORF">MSCUN_01050</name>
</gene>
<dbReference type="InterPro" id="IPR029044">
    <property type="entry name" value="Nucleotide-diphossugar_trans"/>
</dbReference>
<dbReference type="InterPro" id="IPR001173">
    <property type="entry name" value="Glyco_trans_2-like"/>
</dbReference>
<evidence type="ECO:0000259" key="2">
    <source>
        <dbReference type="Pfam" id="PF00535"/>
    </source>
</evidence>
<reference evidence="4 6" key="1">
    <citation type="submission" date="2016-04" db="EMBL/GenBank/DDBJ databases">
        <title>Genome sequence of Methanosphaera cuniculi DSM 4103.</title>
        <authorList>
            <person name="Poehlein A."/>
            <person name="Seedorf H."/>
            <person name="Daniel R."/>
        </authorList>
    </citation>
    <scope>NUCLEOTIDE SEQUENCE [LARGE SCALE GENOMIC DNA]</scope>
    <source>
        <strain evidence="4 6">DSM 4103</strain>
    </source>
</reference>
<dbReference type="PANTHER" id="PTHR43179:SF11">
    <property type="entry name" value="GLYCOSYL TRANSFERASE"/>
    <property type="match status" value="1"/>
</dbReference>
<dbReference type="Gene3D" id="3.90.550.10">
    <property type="entry name" value="Spore Coat Polysaccharide Biosynthesis Protein SpsA, Chain A"/>
    <property type="match status" value="1"/>
</dbReference>
<keyword evidence="5" id="KW-1185">Reference proteome</keyword>
<dbReference type="EC" id="2.4.1.289" evidence="4"/>
<dbReference type="CDD" id="cd04186">
    <property type="entry name" value="GT_2_like_c"/>
    <property type="match status" value="1"/>
</dbReference>
<comment type="caution">
    <text evidence="3">The sequence shown here is derived from an EMBL/GenBank/DDBJ whole genome shotgun (WGS) entry which is preliminary data.</text>
</comment>
<sequence length="316" mass="36725">MTAKITIIIPNYNNIKLLINLIESLKKATTIPYELIIVDDKSEDNSVEYLKKHYPEIKLLVNDINHGFAYTVNRGIKNAKTDYVYLLNNDTTVDPDFLVDPLKIMESDDEIFAISSKMLQLNNHDLIEDAGDEYTILSWSKKRGYNKPQSRYSQDGEVFSACAGAALYRCDVFDKIGFFDENFGSYVEDMDLSFRAHLYGYKIYYAAHSIVYHIGSASTGSQYNSFKVEISARNNIYLIYKNMPTWMIIINSLFIAVGIIIKYIFFYNKNLHNYYKDGVFKGIKTCRKLEKLEDRSIKNYFKVELDMIKNTFRYLS</sequence>
<keyword evidence="1" id="KW-1133">Transmembrane helix</keyword>